<reference evidence="10" key="1">
    <citation type="journal article" date="2019" name="Int. J. Syst. Evol. Microbiol.">
        <title>The Global Catalogue of Microorganisms (GCM) 10K type strain sequencing project: providing services to taxonomists for standard genome sequencing and annotation.</title>
        <authorList>
            <consortium name="The Broad Institute Genomics Platform"/>
            <consortium name="The Broad Institute Genome Sequencing Center for Infectious Disease"/>
            <person name="Wu L."/>
            <person name="Ma J."/>
        </authorList>
    </citation>
    <scope>NUCLEOTIDE SEQUENCE [LARGE SCALE GENOMIC DNA]</scope>
    <source>
        <strain evidence="10">CGMCC 1.16275</strain>
    </source>
</reference>
<evidence type="ECO:0000259" key="8">
    <source>
        <dbReference type="Pfam" id="PF11967"/>
    </source>
</evidence>
<keyword evidence="5 7" id="KW-0234">DNA repair</keyword>
<gene>
    <name evidence="7 9" type="primary">recO</name>
    <name evidence="9" type="ORF">ACFQPS_07365</name>
</gene>
<dbReference type="Gene3D" id="2.40.50.140">
    <property type="entry name" value="Nucleic acid-binding proteins"/>
    <property type="match status" value="1"/>
</dbReference>
<dbReference type="HAMAP" id="MF_00201">
    <property type="entry name" value="RecO"/>
    <property type="match status" value="1"/>
</dbReference>
<accession>A0ABW2KU51</accession>
<dbReference type="RefSeq" id="WP_377357767.1">
    <property type="nucleotide sequence ID" value="NZ_JBHTCM010000008.1"/>
</dbReference>
<dbReference type="Gene3D" id="1.20.1440.120">
    <property type="entry name" value="Recombination protein O, C-terminal domain"/>
    <property type="match status" value="1"/>
</dbReference>
<organism evidence="9 10">
    <name type="scientific">Rhodocista pekingensis</name>
    <dbReference type="NCBI Taxonomy" id="201185"/>
    <lineage>
        <taxon>Bacteria</taxon>
        <taxon>Pseudomonadati</taxon>
        <taxon>Pseudomonadota</taxon>
        <taxon>Alphaproteobacteria</taxon>
        <taxon>Rhodospirillales</taxon>
        <taxon>Azospirillaceae</taxon>
        <taxon>Rhodocista</taxon>
    </lineage>
</organism>
<evidence type="ECO:0000256" key="6">
    <source>
        <dbReference type="ARBA" id="ARBA00033409"/>
    </source>
</evidence>
<evidence type="ECO:0000256" key="1">
    <source>
        <dbReference type="ARBA" id="ARBA00007452"/>
    </source>
</evidence>
<keyword evidence="3 7" id="KW-0227">DNA damage</keyword>
<dbReference type="InterPro" id="IPR022572">
    <property type="entry name" value="DNA_rep/recomb_RecO_N"/>
</dbReference>
<evidence type="ECO:0000256" key="5">
    <source>
        <dbReference type="ARBA" id="ARBA00023204"/>
    </source>
</evidence>
<dbReference type="Proteomes" id="UP001596456">
    <property type="component" value="Unassembled WGS sequence"/>
</dbReference>
<feature type="domain" description="DNA replication/recombination mediator RecO N-terminal" evidence="8">
    <location>
        <begin position="1"/>
        <end position="69"/>
    </location>
</feature>
<dbReference type="InterPro" id="IPR042242">
    <property type="entry name" value="RecO_C"/>
</dbReference>
<keyword evidence="4 7" id="KW-0233">DNA recombination</keyword>
<evidence type="ECO:0000256" key="7">
    <source>
        <dbReference type="HAMAP-Rule" id="MF_00201"/>
    </source>
</evidence>
<dbReference type="PANTHER" id="PTHR33991">
    <property type="entry name" value="DNA REPAIR PROTEIN RECO"/>
    <property type="match status" value="1"/>
</dbReference>
<keyword evidence="10" id="KW-1185">Reference proteome</keyword>
<evidence type="ECO:0000256" key="3">
    <source>
        <dbReference type="ARBA" id="ARBA00022763"/>
    </source>
</evidence>
<evidence type="ECO:0000256" key="2">
    <source>
        <dbReference type="ARBA" id="ARBA00021310"/>
    </source>
</evidence>
<dbReference type="InterPro" id="IPR012340">
    <property type="entry name" value="NA-bd_OB-fold"/>
</dbReference>
<dbReference type="EMBL" id="JBHTCM010000008">
    <property type="protein sequence ID" value="MFC7332979.1"/>
    <property type="molecule type" value="Genomic_DNA"/>
</dbReference>
<comment type="similarity">
    <text evidence="1 7">Belongs to the RecO family.</text>
</comment>
<evidence type="ECO:0000313" key="9">
    <source>
        <dbReference type="EMBL" id="MFC7332979.1"/>
    </source>
</evidence>
<proteinExistence type="inferred from homology"/>
<name>A0ABW2KU51_9PROT</name>
<dbReference type="InterPro" id="IPR003717">
    <property type="entry name" value="RecO"/>
</dbReference>
<sequence length="250" mass="26745">MEWTDDAIVLSARPHGETAALAVLLTRGHGRHAGLVHGGQGSRMRPALEPGSRVAARWAARLVEQLGTLALELERATAAGLLEDPLRLAALSSACALADAALPEREPHPALFDATLALFDALQTEVWAEIYVRWEIGLLEEAGFGLDFGRCAATGIADNDQLAYVSPRTGRAVSLSAGEPYRDRLLALPPFLVGRSAGGAEEVVQGLALTGHFLDRHLFALRHAEVPAARTRFVDRYRKAHTTSGITPAP</sequence>
<evidence type="ECO:0000313" key="10">
    <source>
        <dbReference type="Proteomes" id="UP001596456"/>
    </source>
</evidence>
<dbReference type="SUPFAM" id="SSF50249">
    <property type="entry name" value="Nucleic acid-binding proteins"/>
    <property type="match status" value="1"/>
</dbReference>
<dbReference type="NCBIfam" id="TIGR00613">
    <property type="entry name" value="reco"/>
    <property type="match status" value="1"/>
</dbReference>
<comment type="function">
    <text evidence="7">Involved in DNA repair and RecF pathway recombination.</text>
</comment>
<dbReference type="InterPro" id="IPR037278">
    <property type="entry name" value="ARFGAP/RecO"/>
</dbReference>
<dbReference type="SUPFAM" id="SSF57863">
    <property type="entry name" value="ArfGap/RecO-like zinc finger"/>
    <property type="match status" value="1"/>
</dbReference>
<comment type="caution">
    <text evidence="9">The sequence shown here is derived from an EMBL/GenBank/DDBJ whole genome shotgun (WGS) entry which is preliminary data.</text>
</comment>
<dbReference type="PANTHER" id="PTHR33991:SF1">
    <property type="entry name" value="DNA REPAIR PROTEIN RECO"/>
    <property type="match status" value="1"/>
</dbReference>
<dbReference type="Pfam" id="PF02565">
    <property type="entry name" value="RecO_C"/>
    <property type="match status" value="1"/>
</dbReference>
<evidence type="ECO:0000256" key="4">
    <source>
        <dbReference type="ARBA" id="ARBA00023172"/>
    </source>
</evidence>
<dbReference type="Pfam" id="PF11967">
    <property type="entry name" value="RecO_N"/>
    <property type="match status" value="1"/>
</dbReference>
<protein>
    <recommendedName>
        <fullName evidence="2 7">DNA repair protein RecO</fullName>
    </recommendedName>
    <alternativeName>
        <fullName evidence="6 7">Recombination protein O</fullName>
    </alternativeName>
</protein>